<feature type="binding site" evidence="9">
    <location>
        <begin position="19"/>
        <end position="21"/>
    </location>
    <ligand>
        <name>FMN</name>
        <dbReference type="ChEBI" id="CHEBI:58210"/>
    </ligand>
</feature>
<sequence>MDNNTKSTSVVDRRLCVAPMLDWTDRHERFFLRLITRHTLLYTEMITTGALLHGDRKRFLAYDPSEHPVALQLGGNDPRALAECARLAQGYGYDEVNLNCGCPSHRVRLGGFGACLLAEPEQVARCVAAMGRAVSIPVTVKTRLGIDNRSGSDEQAVEEHDSYRDLARFMEIVAGAGCKTFIIHARKAWLAPRVTPSITNTTSLGRRQSFDPDKAALGACRAYGDRSEKVGNRGHFSAKFEENGELFNENLRPIETDSWANLPLSQPIHPKSDRILGQPLHGQTAHRPIIDAHKKRGLSPAQNRKLPPLRYDVARAVKKEFPALEIVLNGGVEDPESAHGHLGVFDGVMMGRSAYHHPYRLASADGLIFADPHPVPSRREVIEHFIPYVEKQLAAGVPLGRMTRHILGLFGGQPGAGIWRRTISERAHRPGAGVEVIRTALGRV</sequence>
<evidence type="ECO:0000256" key="2">
    <source>
        <dbReference type="ARBA" id="ARBA00022555"/>
    </source>
</evidence>
<dbReference type="GO" id="GO:0000049">
    <property type="term" value="F:tRNA binding"/>
    <property type="evidence" value="ECO:0007669"/>
    <property type="project" value="UniProtKB-UniRule"/>
</dbReference>
<accession>A0A450TII6</accession>
<dbReference type="PROSITE" id="PS01136">
    <property type="entry name" value="UPF0034"/>
    <property type="match status" value="1"/>
</dbReference>
<dbReference type="Pfam" id="PF01207">
    <property type="entry name" value="Dus"/>
    <property type="match status" value="2"/>
</dbReference>
<evidence type="ECO:0000256" key="4">
    <source>
        <dbReference type="ARBA" id="ARBA00022643"/>
    </source>
</evidence>
<keyword evidence="6 9" id="KW-0521">NADP</keyword>
<reference evidence="11" key="1">
    <citation type="submission" date="2019-02" db="EMBL/GenBank/DDBJ databases">
        <authorList>
            <person name="Gruber-Vodicka R. H."/>
            <person name="Seah K. B. B."/>
        </authorList>
    </citation>
    <scope>NUCLEOTIDE SEQUENCE</scope>
    <source>
        <strain evidence="11">BECK_BZ163</strain>
    </source>
</reference>
<dbReference type="Gene3D" id="1.20.120.1460">
    <property type="match status" value="1"/>
</dbReference>
<evidence type="ECO:0000259" key="10">
    <source>
        <dbReference type="Pfam" id="PF01207"/>
    </source>
</evidence>
<dbReference type="GO" id="GO:0010181">
    <property type="term" value="F:FMN binding"/>
    <property type="evidence" value="ECO:0007669"/>
    <property type="project" value="UniProtKB-UniRule"/>
</dbReference>
<dbReference type="InterPro" id="IPR035587">
    <property type="entry name" value="DUS-like_FMN-bd"/>
</dbReference>
<feature type="binding site" evidence="9">
    <location>
        <position position="141"/>
    </location>
    <ligand>
        <name>FMN</name>
        <dbReference type="ChEBI" id="CHEBI:58210"/>
    </ligand>
</feature>
<evidence type="ECO:0000313" key="11">
    <source>
        <dbReference type="EMBL" id="VFJ67077.1"/>
    </source>
</evidence>
<dbReference type="GO" id="GO:0102266">
    <property type="term" value="F:tRNA-dihydrouridine20a synthase activity"/>
    <property type="evidence" value="ECO:0007669"/>
    <property type="project" value="RHEA"/>
</dbReference>
<comment type="catalytic activity">
    <reaction evidence="9">
        <text>5,6-dihydrouridine(20a) in tRNA + NADP(+) = uridine(20a) in tRNA + NADPH + H(+)</text>
        <dbReference type="Rhea" id="RHEA:53344"/>
        <dbReference type="Rhea" id="RHEA-COMP:13535"/>
        <dbReference type="Rhea" id="RHEA-COMP:13536"/>
        <dbReference type="ChEBI" id="CHEBI:15378"/>
        <dbReference type="ChEBI" id="CHEBI:57783"/>
        <dbReference type="ChEBI" id="CHEBI:58349"/>
        <dbReference type="ChEBI" id="CHEBI:65315"/>
        <dbReference type="ChEBI" id="CHEBI:74443"/>
    </reaction>
</comment>
<feature type="binding site" evidence="9">
    <location>
        <position position="184"/>
    </location>
    <ligand>
        <name>FMN</name>
        <dbReference type="ChEBI" id="CHEBI:58210"/>
    </ligand>
</feature>
<keyword evidence="8 9" id="KW-0560">Oxidoreductase</keyword>
<name>A0A450TII6_9GAMM</name>
<dbReference type="GO" id="GO:0102264">
    <property type="term" value="F:tRNA-dihydrouridine20 synthase activity"/>
    <property type="evidence" value="ECO:0007669"/>
    <property type="project" value="UniProtKB-EC"/>
</dbReference>
<proteinExistence type="inferred from homology"/>
<feature type="binding site" evidence="9">
    <location>
        <position position="72"/>
    </location>
    <ligand>
        <name>FMN</name>
        <dbReference type="ChEBI" id="CHEBI:58210"/>
    </ligand>
</feature>
<comment type="cofactor">
    <cofactor evidence="1 9">
        <name>FMN</name>
        <dbReference type="ChEBI" id="CHEBI:58210"/>
    </cofactor>
</comment>
<evidence type="ECO:0000256" key="5">
    <source>
        <dbReference type="ARBA" id="ARBA00022694"/>
    </source>
</evidence>
<dbReference type="EMBL" id="CAADEZ010000436">
    <property type="protein sequence ID" value="VFJ67077.1"/>
    <property type="molecule type" value="Genomic_DNA"/>
</dbReference>
<dbReference type="Gene3D" id="3.20.20.70">
    <property type="entry name" value="Aldolase class I"/>
    <property type="match status" value="2"/>
</dbReference>
<dbReference type="PANTHER" id="PTHR42907:SF1">
    <property type="entry name" value="FMN-LINKED OXIDOREDUCTASES SUPERFAMILY PROTEIN"/>
    <property type="match status" value="1"/>
</dbReference>
<feature type="binding site" evidence="9">
    <location>
        <begin position="329"/>
        <end position="331"/>
    </location>
    <ligand>
        <name>FMN</name>
        <dbReference type="ChEBI" id="CHEBI:58210"/>
    </ligand>
</feature>
<evidence type="ECO:0000256" key="6">
    <source>
        <dbReference type="ARBA" id="ARBA00022857"/>
    </source>
</evidence>
<comment type="similarity">
    <text evidence="9">Belongs to the Dus family. DusA subfamily.</text>
</comment>
<feature type="binding site" evidence="9">
    <location>
        <begin position="351"/>
        <end position="352"/>
    </location>
    <ligand>
        <name>FMN</name>
        <dbReference type="ChEBI" id="CHEBI:58210"/>
    </ligand>
</feature>
<comment type="catalytic activity">
    <reaction evidence="9">
        <text>5,6-dihydrouridine(20) in tRNA + NADP(+) = uridine(20) in tRNA + NADPH + H(+)</text>
        <dbReference type="Rhea" id="RHEA:53336"/>
        <dbReference type="Rhea" id="RHEA-COMP:13533"/>
        <dbReference type="Rhea" id="RHEA-COMP:13534"/>
        <dbReference type="ChEBI" id="CHEBI:15378"/>
        <dbReference type="ChEBI" id="CHEBI:57783"/>
        <dbReference type="ChEBI" id="CHEBI:58349"/>
        <dbReference type="ChEBI" id="CHEBI:65315"/>
        <dbReference type="ChEBI" id="CHEBI:74443"/>
        <dbReference type="EC" id="1.3.1.91"/>
    </reaction>
</comment>
<feature type="domain" description="DUS-like FMN-binding" evidence="10">
    <location>
        <begin position="17"/>
        <end position="186"/>
    </location>
</feature>
<evidence type="ECO:0000256" key="3">
    <source>
        <dbReference type="ARBA" id="ARBA00022630"/>
    </source>
</evidence>
<comment type="caution">
    <text evidence="9">Lacks conserved residue(s) required for the propagation of feature annotation.</text>
</comment>
<comment type="catalytic activity">
    <reaction evidence="9">
        <text>5,6-dihydrouridine(20a) in tRNA + NAD(+) = uridine(20a) in tRNA + NADH + H(+)</text>
        <dbReference type="Rhea" id="RHEA:53348"/>
        <dbReference type="Rhea" id="RHEA-COMP:13535"/>
        <dbReference type="Rhea" id="RHEA-COMP:13536"/>
        <dbReference type="ChEBI" id="CHEBI:15378"/>
        <dbReference type="ChEBI" id="CHEBI:57540"/>
        <dbReference type="ChEBI" id="CHEBI:57945"/>
        <dbReference type="ChEBI" id="CHEBI:65315"/>
        <dbReference type="ChEBI" id="CHEBI:74443"/>
    </reaction>
</comment>
<comment type="function">
    <text evidence="9">Catalyzes the synthesis of 5,6-dihydrouridine (D), a modified base found in the D-loop of most tRNAs, via the reduction of the C5-C6 double bond in target uridines. Specifically modifies U20 and U20a in tRNAs.</text>
</comment>
<feature type="site" description="Interacts with tRNA; defines subfamily-specific binding signature" evidence="9">
    <location>
        <position position="420"/>
    </location>
</feature>
<keyword evidence="4 9" id="KW-0288">FMN</keyword>
<keyword evidence="3 9" id="KW-0285">Flavoprotein</keyword>
<feature type="active site" description="Proton donor" evidence="9">
    <location>
        <position position="102"/>
    </location>
</feature>
<evidence type="ECO:0000256" key="9">
    <source>
        <dbReference type="HAMAP-Rule" id="MF_02041"/>
    </source>
</evidence>
<dbReference type="HAMAP" id="MF_02041">
    <property type="entry name" value="DusA_subfam"/>
    <property type="match status" value="1"/>
</dbReference>
<feature type="site" description="Interacts with tRNA" evidence="9">
    <location>
        <position position="99"/>
    </location>
</feature>
<protein>
    <recommendedName>
        <fullName evidence="9">tRNA-dihydrouridine(20/20a) synthase</fullName>
        <ecNumber evidence="9">1.3.1.91</ecNumber>
    </recommendedName>
    <alternativeName>
        <fullName evidence="9">U20-specific dihydrouridine synthase</fullName>
        <shortName evidence="9">U20-specific Dus</shortName>
    </alternativeName>
    <alternativeName>
        <fullName evidence="9">tRNA-dihydrouridine synthase A</fullName>
    </alternativeName>
</protein>
<dbReference type="GO" id="GO:0050660">
    <property type="term" value="F:flavin adenine dinucleotide binding"/>
    <property type="evidence" value="ECO:0007669"/>
    <property type="project" value="InterPro"/>
</dbReference>
<organism evidence="11">
    <name type="scientific">Candidatus Kentrum sp. FM</name>
    <dbReference type="NCBI Taxonomy" id="2126340"/>
    <lineage>
        <taxon>Bacteria</taxon>
        <taxon>Pseudomonadati</taxon>
        <taxon>Pseudomonadota</taxon>
        <taxon>Gammaproteobacteria</taxon>
        <taxon>Candidatus Kentrum</taxon>
    </lineage>
</organism>
<keyword evidence="7 9" id="KW-0694">RNA-binding</keyword>
<evidence type="ECO:0000256" key="8">
    <source>
        <dbReference type="ARBA" id="ARBA00023002"/>
    </source>
</evidence>
<evidence type="ECO:0000256" key="1">
    <source>
        <dbReference type="ARBA" id="ARBA00001917"/>
    </source>
</evidence>
<dbReference type="PANTHER" id="PTHR42907">
    <property type="entry name" value="FMN-LINKED OXIDOREDUCTASES SUPERFAMILY PROTEIN"/>
    <property type="match status" value="1"/>
</dbReference>
<feature type="site" description="Interacts with tRNA" evidence="9">
    <location>
        <position position="304"/>
    </location>
</feature>
<dbReference type="InterPro" id="IPR013785">
    <property type="entry name" value="Aldolase_TIM"/>
</dbReference>
<feature type="domain" description="DUS-like FMN-binding" evidence="10">
    <location>
        <begin position="299"/>
        <end position="429"/>
    </location>
</feature>
<evidence type="ECO:0000256" key="7">
    <source>
        <dbReference type="ARBA" id="ARBA00022884"/>
    </source>
</evidence>
<dbReference type="InterPro" id="IPR018517">
    <property type="entry name" value="tRNA_hU_synthase_CS"/>
</dbReference>
<keyword evidence="2 9" id="KW-0820">tRNA-binding</keyword>
<gene>
    <name evidence="9" type="primary">dusA</name>
    <name evidence="11" type="ORF">BECKFM1743A_GA0114220_104361</name>
</gene>
<dbReference type="InterPro" id="IPR004653">
    <property type="entry name" value="DusA"/>
</dbReference>
<comment type="catalytic activity">
    <reaction evidence="9">
        <text>5,6-dihydrouridine(20) in tRNA + NAD(+) = uridine(20) in tRNA + NADH + H(+)</text>
        <dbReference type="Rhea" id="RHEA:53340"/>
        <dbReference type="Rhea" id="RHEA-COMP:13533"/>
        <dbReference type="Rhea" id="RHEA-COMP:13534"/>
        <dbReference type="ChEBI" id="CHEBI:15378"/>
        <dbReference type="ChEBI" id="CHEBI:57540"/>
        <dbReference type="ChEBI" id="CHEBI:57945"/>
        <dbReference type="ChEBI" id="CHEBI:65315"/>
        <dbReference type="ChEBI" id="CHEBI:74443"/>
        <dbReference type="EC" id="1.3.1.91"/>
    </reaction>
</comment>
<keyword evidence="5 9" id="KW-0819">tRNA processing</keyword>
<dbReference type="CDD" id="cd02801">
    <property type="entry name" value="DUS_like_FMN"/>
    <property type="match status" value="1"/>
</dbReference>
<dbReference type="SUPFAM" id="SSF51395">
    <property type="entry name" value="FMN-linked oxidoreductases"/>
    <property type="match status" value="1"/>
</dbReference>
<dbReference type="NCBIfam" id="NF008774">
    <property type="entry name" value="PRK11815.1"/>
    <property type="match status" value="1"/>
</dbReference>
<dbReference type="AlphaFoldDB" id="A0A450TII6"/>
<dbReference type="EC" id="1.3.1.91" evidence="9"/>